<dbReference type="PANTHER" id="PTHR13767:SF2">
    <property type="entry name" value="PSEUDOURIDYLATE SYNTHASE TRUB1"/>
    <property type="match status" value="1"/>
</dbReference>
<evidence type="ECO:0000256" key="2">
    <source>
        <dbReference type="ARBA" id="ARBA00005642"/>
    </source>
</evidence>
<dbReference type="Pfam" id="PF01509">
    <property type="entry name" value="TruB_N"/>
    <property type="match status" value="1"/>
</dbReference>
<reference evidence="10" key="1">
    <citation type="submission" date="2022-11" db="EMBL/GenBank/DDBJ databases">
        <title>Robbsia betulipollinis sp. nov., isolated from pollen of birch (Betula pendula).</title>
        <authorList>
            <person name="Shi H."/>
            <person name="Ambika Manirajan B."/>
            <person name="Ratering S."/>
            <person name="Geissler-Plaum R."/>
            <person name="Schnell S."/>
        </authorList>
    </citation>
    <scope>NUCLEOTIDE SEQUENCE</scope>
    <source>
        <strain evidence="10">Bb-Pol-6</strain>
    </source>
</reference>
<proteinExistence type="inferred from homology"/>
<dbReference type="InterPro" id="IPR032819">
    <property type="entry name" value="TruB_C"/>
</dbReference>
<dbReference type="InterPro" id="IPR020103">
    <property type="entry name" value="PsdUridine_synth_cat_dom_sf"/>
</dbReference>
<keyword evidence="4 5" id="KW-0413">Isomerase</keyword>
<keyword evidence="3 5" id="KW-0819">tRNA processing</keyword>
<dbReference type="CDD" id="cd02573">
    <property type="entry name" value="PseudoU_synth_EcTruB"/>
    <property type="match status" value="1"/>
</dbReference>
<feature type="domain" description="tRNA pseudouridine synthase II TruB subfamily 1 C-terminal" evidence="8">
    <location>
        <begin position="401"/>
        <end position="433"/>
    </location>
</feature>
<keyword evidence="11" id="KW-1185">Reference proteome</keyword>
<feature type="domain" description="Pseudouridine synthase II N-terminal" evidence="7">
    <location>
        <begin position="68"/>
        <end position="220"/>
    </location>
</feature>
<dbReference type="Pfam" id="PF09157">
    <property type="entry name" value="TruB-C_2"/>
    <property type="match status" value="1"/>
</dbReference>
<dbReference type="InterPro" id="IPR014780">
    <property type="entry name" value="tRNA_psdUridine_synth_TruB"/>
</dbReference>
<evidence type="ECO:0000256" key="6">
    <source>
        <dbReference type="SAM" id="MobiDB-lite"/>
    </source>
</evidence>
<feature type="domain" description="tRNA pseudouridylate synthase B C-terminal" evidence="9">
    <location>
        <begin position="221"/>
        <end position="262"/>
    </location>
</feature>
<dbReference type="InterPro" id="IPR015240">
    <property type="entry name" value="tRNA_sdUridine_synth_fam1_C"/>
</dbReference>
<evidence type="ECO:0000256" key="1">
    <source>
        <dbReference type="ARBA" id="ARBA00000385"/>
    </source>
</evidence>
<feature type="region of interest" description="Disordered" evidence="6">
    <location>
        <begin position="297"/>
        <end position="325"/>
    </location>
</feature>
<dbReference type="Gene3D" id="3.30.2350.10">
    <property type="entry name" value="Pseudouridine synthase"/>
    <property type="match status" value="1"/>
</dbReference>
<dbReference type="GO" id="GO:0160148">
    <property type="term" value="F:tRNA pseudouridine(55) synthase activity"/>
    <property type="evidence" value="ECO:0007669"/>
    <property type="project" value="UniProtKB-EC"/>
</dbReference>
<organism evidence="10 11">
    <name type="scientific">Robbsia betulipollinis</name>
    <dbReference type="NCBI Taxonomy" id="2981849"/>
    <lineage>
        <taxon>Bacteria</taxon>
        <taxon>Pseudomonadati</taxon>
        <taxon>Pseudomonadota</taxon>
        <taxon>Betaproteobacteria</taxon>
        <taxon>Burkholderiales</taxon>
        <taxon>Burkholderiaceae</taxon>
        <taxon>Robbsia</taxon>
    </lineage>
</organism>
<comment type="catalytic activity">
    <reaction evidence="1 5">
        <text>uridine(55) in tRNA = pseudouridine(55) in tRNA</text>
        <dbReference type="Rhea" id="RHEA:42532"/>
        <dbReference type="Rhea" id="RHEA-COMP:10101"/>
        <dbReference type="Rhea" id="RHEA-COMP:10102"/>
        <dbReference type="ChEBI" id="CHEBI:65314"/>
        <dbReference type="ChEBI" id="CHEBI:65315"/>
        <dbReference type="EC" id="5.4.99.25"/>
    </reaction>
</comment>
<comment type="function">
    <text evidence="5">Responsible for synthesis of pseudouridine from uracil-55 in the psi GC loop of transfer RNAs.</text>
</comment>
<dbReference type="EC" id="5.4.99.25" evidence="5"/>
<dbReference type="EMBL" id="JAPMXC010000001">
    <property type="protein sequence ID" value="MCY0386410.1"/>
    <property type="molecule type" value="Genomic_DNA"/>
</dbReference>
<dbReference type="Pfam" id="PF16198">
    <property type="entry name" value="TruB_C_2"/>
    <property type="match status" value="1"/>
</dbReference>
<evidence type="ECO:0000256" key="3">
    <source>
        <dbReference type="ARBA" id="ARBA00022694"/>
    </source>
</evidence>
<evidence type="ECO:0000313" key="10">
    <source>
        <dbReference type="EMBL" id="MCY0386410.1"/>
    </source>
</evidence>
<protein>
    <recommendedName>
        <fullName evidence="5">tRNA pseudouridine synthase B</fullName>
        <ecNumber evidence="5">5.4.99.25</ecNumber>
    </recommendedName>
    <alternativeName>
        <fullName evidence="5">tRNA pseudouridine(55) synthase</fullName>
        <shortName evidence="5">Psi55 synthase</shortName>
    </alternativeName>
    <alternativeName>
        <fullName evidence="5">tRNA pseudouridylate synthase</fullName>
    </alternativeName>
    <alternativeName>
        <fullName evidence="5">tRNA-uridine isomerase</fullName>
    </alternativeName>
</protein>
<dbReference type="PANTHER" id="PTHR13767">
    <property type="entry name" value="TRNA-PSEUDOURIDINE SYNTHASE"/>
    <property type="match status" value="1"/>
</dbReference>
<comment type="similarity">
    <text evidence="2 5">Belongs to the pseudouridine synthase TruB family. Type 1 subfamily.</text>
</comment>
<dbReference type="InterPro" id="IPR002501">
    <property type="entry name" value="PsdUridine_synth_N"/>
</dbReference>
<sequence length="438" mass="46056">MENTTPPTGEDRSDDEDRAATRAPRGARNGLRSRVARAARPPRRVLDGVLLLDKPIGLSSHDALLRVKGMLRAKKAGHTGTLDPLASGLLPLCFGEATKFSQDLLDADKYYEATLRLGERSDTGDAEGAIVETRPVTCDLAAVDAVIARFRGDIEQVPPMYSAIKRDGKPLYEYARAGQTVERDARRVTIHALERLSDAAELAGAQEVRVRVHCSKGTYIRTLAEDMGEALGCGAHLRALRRTRVGALTLDQAVTLQALQDRLEGDGRAMLPDVAAGRAADAANTADAADAADELHGARGPEMAGGRVDEPSGDPALAPAAPGETAGFVPALDPGGLLQPIDALLSSYPAVLLSAELAVRFRHGQRLRLDAHAPMRWPSPSGAADGGIANPAASAALDPATEDIGRVRVYGANDRLLGTATLVAGRLAPERLVGTDGA</sequence>
<feature type="region of interest" description="Disordered" evidence="6">
    <location>
        <begin position="1"/>
        <end position="38"/>
    </location>
</feature>
<name>A0ABT3ZIS2_9BURK</name>
<evidence type="ECO:0000259" key="8">
    <source>
        <dbReference type="Pfam" id="PF09157"/>
    </source>
</evidence>
<dbReference type="SUPFAM" id="SSF55120">
    <property type="entry name" value="Pseudouridine synthase"/>
    <property type="match status" value="1"/>
</dbReference>
<evidence type="ECO:0000259" key="7">
    <source>
        <dbReference type="Pfam" id="PF01509"/>
    </source>
</evidence>
<comment type="caution">
    <text evidence="10">The sequence shown here is derived from an EMBL/GenBank/DDBJ whole genome shotgun (WGS) entry which is preliminary data.</text>
</comment>
<dbReference type="NCBIfam" id="TIGR00431">
    <property type="entry name" value="TruB"/>
    <property type="match status" value="1"/>
</dbReference>
<evidence type="ECO:0000256" key="5">
    <source>
        <dbReference type="HAMAP-Rule" id="MF_01080"/>
    </source>
</evidence>
<evidence type="ECO:0000256" key="4">
    <source>
        <dbReference type="ARBA" id="ARBA00023235"/>
    </source>
</evidence>
<dbReference type="HAMAP" id="MF_01080">
    <property type="entry name" value="TruB_bact"/>
    <property type="match status" value="1"/>
</dbReference>
<gene>
    <name evidence="5 10" type="primary">truB</name>
    <name evidence="10" type="ORF">OVY01_03970</name>
</gene>
<dbReference type="Proteomes" id="UP001082899">
    <property type="component" value="Unassembled WGS sequence"/>
</dbReference>
<feature type="active site" description="Nucleophile" evidence="5">
    <location>
        <position position="83"/>
    </location>
</feature>
<evidence type="ECO:0000259" key="9">
    <source>
        <dbReference type="Pfam" id="PF16198"/>
    </source>
</evidence>
<accession>A0ABT3ZIS2</accession>
<evidence type="ECO:0000313" key="11">
    <source>
        <dbReference type="Proteomes" id="UP001082899"/>
    </source>
</evidence>